<dbReference type="Proteomes" id="UP000694255">
    <property type="component" value="Unassembled WGS sequence"/>
</dbReference>
<dbReference type="AlphaFoldDB" id="A0A8J5V5E1"/>
<proteinExistence type="predicted"/>
<dbReference type="OrthoDB" id="4022548at2759"/>
<name>A0A8J5V5E1_9ASCO</name>
<dbReference type="EMBL" id="JAGSYN010000045">
    <property type="protein sequence ID" value="KAG7665944.1"/>
    <property type="molecule type" value="Genomic_DNA"/>
</dbReference>
<dbReference type="GeneID" id="73467368"/>
<reference evidence="1 2" key="1">
    <citation type="journal article" date="2021" name="DNA Res.">
        <title>Genome analysis of Candida subhashii reveals its hybrid nature and dual mitochondrial genome conformations.</title>
        <authorList>
            <person name="Mixao V."/>
            <person name="Hegedusova E."/>
            <person name="Saus E."/>
            <person name="Pryszcz L.P."/>
            <person name="Cillingova A."/>
            <person name="Nosek J."/>
            <person name="Gabaldon T."/>
        </authorList>
    </citation>
    <scope>NUCLEOTIDE SEQUENCE [LARGE SCALE GENOMIC DNA]</scope>
    <source>
        <strain evidence="1 2">CBS 10753</strain>
    </source>
</reference>
<accession>A0A8J5V5E1</accession>
<evidence type="ECO:0000313" key="1">
    <source>
        <dbReference type="EMBL" id="KAG7665944.1"/>
    </source>
</evidence>
<keyword evidence="2" id="KW-1185">Reference proteome</keyword>
<protein>
    <submittedName>
        <fullName evidence="1">Uncharacterized protein</fullName>
    </submittedName>
</protein>
<gene>
    <name evidence="1" type="ORF">J8A68_000567</name>
</gene>
<sequence length="188" mass="20903">MGAEFVDSGLTSELTAHGIQHNLIDPPTIYFSKPNFPSYSDDDSTVAYWNQVSFAIAGLPATFEHTFIVKDSHISPILLGEDFWAKYAILCQPGVRFEYNHLSIPTIPIAETDVCFTTNDTIINGLDPSLPPTFTEMLQPFRATPGDFTLPLARPDDYLITIDTTATCPRNRPLPTYSLAAEKFIQEL</sequence>
<evidence type="ECO:0000313" key="2">
    <source>
        <dbReference type="Proteomes" id="UP000694255"/>
    </source>
</evidence>
<comment type="caution">
    <text evidence="1">The sequence shown here is derived from an EMBL/GenBank/DDBJ whole genome shotgun (WGS) entry which is preliminary data.</text>
</comment>
<organism evidence="1 2">
    <name type="scientific">[Candida] subhashii</name>
    <dbReference type="NCBI Taxonomy" id="561895"/>
    <lineage>
        <taxon>Eukaryota</taxon>
        <taxon>Fungi</taxon>
        <taxon>Dikarya</taxon>
        <taxon>Ascomycota</taxon>
        <taxon>Saccharomycotina</taxon>
        <taxon>Pichiomycetes</taxon>
        <taxon>Debaryomycetaceae</taxon>
        <taxon>Spathaspora</taxon>
    </lineage>
</organism>
<dbReference type="RefSeq" id="XP_049266176.1">
    <property type="nucleotide sequence ID" value="XM_049409784.1"/>
</dbReference>